<comment type="caution">
    <text evidence="14">The sequence shown here is derived from an EMBL/GenBank/DDBJ whole genome shotgun (WGS) entry which is preliminary data.</text>
</comment>
<evidence type="ECO:0000259" key="13">
    <source>
        <dbReference type="PROSITE" id="PS50011"/>
    </source>
</evidence>
<keyword evidence="15" id="KW-1185">Reference proteome</keyword>
<feature type="region of interest" description="Disordered" evidence="10">
    <location>
        <begin position="551"/>
        <end position="577"/>
    </location>
</feature>
<organism evidence="14 15">
    <name type="scientific">Heracleum sosnowskyi</name>
    <dbReference type="NCBI Taxonomy" id="360622"/>
    <lineage>
        <taxon>Eukaryota</taxon>
        <taxon>Viridiplantae</taxon>
        <taxon>Streptophyta</taxon>
        <taxon>Embryophyta</taxon>
        <taxon>Tracheophyta</taxon>
        <taxon>Spermatophyta</taxon>
        <taxon>Magnoliopsida</taxon>
        <taxon>eudicotyledons</taxon>
        <taxon>Gunneridae</taxon>
        <taxon>Pentapetalae</taxon>
        <taxon>asterids</taxon>
        <taxon>campanulids</taxon>
        <taxon>Apiales</taxon>
        <taxon>Apiaceae</taxon>
        <taxon>Apioideae</taxon>
        <taxon>apioid superclade</taxon>
        <taxon>Tordylieae</taxon>
        <taxon>Tordyliinae</taxon>
        <taxon>Heracleum</taxon>
    </lineage>
</organism>
<dbReference type="GO" id="GO:0004674">
    <property type="term" value="F:protein serine/threonine kinase activity"/>
    <property type="evidence" value="ECO:0007669"/>
    <property type="project" value="UniProtKB-EC"/>
</dbReference>
<protein>
    <recommendedName>
        <fullName evidence="2">non-specific serine/threonine protein kinase</fullName>
        <ecNumber evidence="2">2.7.11.1</ecNumber>
    </recommendedName>
</protein>
<dbReference type="InterPro" id="IPR000719">
    <property type="entry name" value="Prot_kinase_dom"/>
</dbReference>
<keyword evidence="3 12" id="KW-0732">Signal</keyword>
<keyword evidence="11" id="KW-1133">Transmembrane helix</keyword>
<dbReference type="InterPro" id="IPR017441">
    <property type="entry name" value="Protein_kinase_ATP_BS"/>
</dbReference>
<keyword evidence="5 9" id="KW-0067">ATP-binding</keyword>
<evidence type="ECO:0000256" key="5">
    <source>
        <dbReference type="ARBA" id="ARBA00022840"/>
    </source>
</evidence>
<dbReference type="AlphaFoldDB" id="A0AAD8H9H4"/>
<keyword evidence="4 9" id="KW-0547">Nucleotide-binding</keyword>
<dbReference type="SUPFAM" id="SSF56112">
    <property type="entry name" value="Protein kinase-like (PK-like)"/>
    <property type="match status" value="1"/>
</dbReference>
<dbReference type="Gene3D" id="1.10.510.10">
    <property type="entry name" value="Transferase(Phosphotransferase) domain 1"/>
    <property type="match status" value="1"/>
</dbReference>
<sequence length="577" mass="63758">MSATSLSHFPMHLPFFLLLLISAATPSFTTNDPTSYPNCTNTFSCGPIQNITYPFTGGDRPIYCGPPQFHLTCPNNNTYPELTFNSLGYRLLHINQTHQTLTLARSDLFNTTCPQKFINATFNSSVFTVGEDNVMLNLIYGCFSTSLNPPLLNVFSCNVNGVEYSDAYYFVGLVPVINFIRCAVSVVVPILGIAGERLRSNLATLDDVLASGFRVNYSDPYSDECLDCSLSGGQCGFLANPIRPVCICQNKLCVDAGKHKSSSKTLSTVLYVVGATIAGIAIGWLIISCRQRRKQRIAQSATHTESKDLPATPSANALTTATSTPFTKSIPSYSSSGFESGKGSTYFGVQVFNYTELEEATDNFNPSRELGDGGFSTVYYGTLQDGRIVAVKRLYENNFKRVEQFMNEVEILTKLNHKNLVKLYGCTSKRSRDLLLVYEYIPNGTVADHLHALDTNRDRFDINLASMAISKIQNQTINELIDQRLGFESNASVKKMTTLVAELAFRCLQEEKDLRPTMQEVVETLKEIQHEDSDVQKSSVLEIVVEEDAPLKGKEGSYSPDSVADKWISNSTSLQSE</sequence>
<feature type="signal peptide" evidence="12">
    <location>
        <begin position="1"/>
        <end position="29"/>
    </location>
</feature>
<keyword evidence="14" id="KW-0808">Transferase</keyword>
<evidence type="ECO:0000256" key="2">
    <source>
        <dbReference type="ARBA" id="ARBA00012513"/>
    </source>
</evidence>
<feature type="transmembrane region" description="Helical" evidence="11">
    <location>
        <begin position="167"/>
        <end position="191"/>
    </location>
</feature>
<keyword evidence="11" id="KW-0472">Membrane</keyword>
<reference evidence="14" key="2">
    <citation type="submission" date="2023-05" db="EMBL/GenBank/DDBJ databases">
        <authorList>
            <person name="Schelkunov M.I."/>
        </authorList>
    </citation>
    <scope>NUCLEOTIDE SEQUENCE</scope>
    <source>
        <strain evidence="14">Hsosn_3</strain>
        <tissue evidence="14">Leaf</tissue>
    </source>
</reference>
<dbReference type="InterPro" id="IPR025287">
    <property type="entry name" value="WAK_GUB"/>
</dbReference>
<evidence type="ECO:0000256" key="9">
    <source>
        <dbReference type="PROSITE-ProRule" id="PRU10141"/>
    </source>
</evidence>
<dbReference type="EMBL" id="JAUIZM010000009">
    <property type="protein sequence ID" value="KAK1363622.1"/>
    <property type="molecule type" value="Genomic_DNA"/>
</dbReference>
<keyword evidence="14" id="KW-0418">Kinase</keyword>
<feature type="transmembrane region" description="Helical" evidence="11">
    <location>
        <begin position="268"/>
        <end position="287"/>
    </location>
</feature>
<comment type="catalytic activity">
    <reaction evidence="7">
        <text>L-threonyl-[protein] + ATP = O-phospho-L-threonyl-[protein] + ADP + H(+)</text>
        <dbReference type="Rhea" id="RHEA:46608"/>
        <dbReference type="Rhea" id="RHEA-COMP:11060"/>
        <dbReference type="Rhea" id="RHEA-COMP:11605"/>
        <dbReference type="ChEBI" id="CHEBI:15378"/>
        <dbReference type="ChEBI" id="CHEBI:30013"/>
        <dbReference type="ChEBI" id="CHEBI:30616"/>
        <dbReference type="ChEBI" id="CHEBI:61977"/>
        <dbReference type="ChEBI" id="CHEBI:456216"/>
        <dbReference type="EC" id="2.7.11.1"/>
    </reaction>
</comment>
<dbReference type="PROSITE" id="PS50011">
    <property type="entry name" value="PROTEIN_KINASE_DOM"/>
    <property type="match status" value="1"/>
</dbReference>
<feature type="domain" description="Protein kinase" evidence="13">
    <location>
        <begin position="364"/>
        <end position="577"/>
    </location>
</feature>
<evidence type="ECO:0000313" key="15">
    <source>
        <dbReference type="Proteomes" id="UP001237642"/>
    </source>
</evidence>
<dbReference type="InterPro" id="IPR032872">
    <property type="entry name" value="WAK_assoc_C"/>
</dbReference>
<dbReference type="Proteomes" id="UP001237642">
    <property type="component" value="Unassembled WGS sequence"/>
</dbReference>
<gene>
    <name evidence="14" type="ORF">POM88_039183</name>
</gene>
<evidence type="ECO:0000256" key="7">
    <source>
        <dbReference type="ARBA" id="ARBA00047899"/>
    </source>
</evidence>
<reference evidence="14" key="1">
    <citation type="submission" date="2023-02" db="EMBL/GenBank/DDBJ databases">
        <title>Genome of toxic invasive species Heracleum sosnowskyi carries increased number of genes despite the absence of recent whole-genome duplications.</title>
        <authorList>
            <person name="Schelkunov M."/>
            <person name="Shtratnikova V."/>
            <person name="Makarenko M."/>
            <person name="Klepikova A."/>
            <person name="Omelchenko D."/>
            <person name="Novikova G."/>
            <person name="Obukhova E."/>
            <person name="Bogdanov V."/>
            <person name="Penin A."/>
            <person name="Logacheva M."/>
        </authorList>
    </citation>
    <scope>NUCLEOTIDE SEQUENCE</scope>
    <source>
        <strain evidence="14">Hsosn_3</strain>
        <tissue evidence="14">Leaf</tissue>
    </source>
</reference>
<dbReference type="InterPro" id="IPR001245">
    <property type="entry name" value="Ser-Thr/Tyr_kinase_cat_dom"/>
</dbReference>
<feature type="binding site" evidence="9">
    <location>
        <position position="392"/>
    </location>
    <ligand>
        <name>ATP</name>
        <dbReference type="ChEBI" id="CHEBI:30616"/>
    </ligand>
</feature>
<evidence type="ECO:0000256" key="6">
    <source>
        <dbReference type="ARBA" id="ARBA00023180"/>
    </source>
</evidence>
<dbReference type="Pfam" id="PF13947">
    <property type="entry name" value="GUB_WAK_bind"/>
    <property type="match status" value="1"/>
</dbReference>
<keyword evidence="6" id="KW-0325">Glycoprotein</keyword>
<dbReference type="PROSITE" id="PS00107">
    <property type="entry name" value="PROTEIN_KINASE_ATP"/>
    <property type="match status" value="1"/>
</dbReference>
<comment type="catalytic activity">
    <reaction evidence="8">
        <text>L-seryl-[protein] + ATP = O-phospho-L-seryl-[protein] + ADP + H(+)</text>
        <dbReference type="Rhea" id="RHEA:17989"/>
        <dbReference type="Rhea" id="RHEA-COMP:9863"/>
        <dbReference type="Rhea" id="RHEA-COMP:11604"/>
        <dbReference type="ChEBI" id="CHEBI:15378"/>
        <dbReference type="ChEBI" id="CHEBI:29999"/>
        <dbReference type="ChEBI" id="CHEBI:30616"/>
        <dbReference type="ChEBI" id="CHEBI:83421"/>
        <dbReference type="ChEBI" id="CHEBI:456216"/>
        <dbReference type="EC" id="2.7.11.1"/>
    </reaction>
</comment>
<evidence type="ECO:0000313" key="14">
    <source>
        <dbReference type="EMBL" id="KAK1363622.1"/>
    </source>
</evidence>
<evidence type="ECO:0000256" key="11">
    <source>
        <dbReference type="SAM" id="Phobius"/>
    </source>
</evidence>
<dbReference type="Pfam" id="PF14380">
    <property type="entry name" value="WAK_assoc"/>
    <property type="match status" value="1"/>
</dbReference>
<dbReference type="PANTHER" id="PTHR46008">
    <property type="entry name" value="LEAF RUST 10 DISEASE-RESISTANCE LOCUS RECEPTOR-LIKE PROTEIN KINASE-LIKE 1.4"/>
    <property type="match status" value="1"/>
</dbReference>
<dbReference type="PANTHER" id="PTHR46008:SF20">
    <property type="entry name" value="PROTEIN KINASE DOMAIN-CONTAINING PROTEIN"/>
    <property type="match status" value="1"/>
</dbReference>
<comment type="subcellular location">
    <subcellularLocation>
        <location evidence="1">Membrane</location>
        <topology evidence="1">Single-pass membrane protein</topology>
    </subcellularLocation>
</comment>
<proteinExistence type="predicted"/>
<dbReference type="Gene3D" id="3.30.200.20">
    <property type="entry name" value="Phosphorylase Kinase, domain 1"/>
    <property type="match status" value="1"/>
</dbReference>
<dbReference type="GO" id="GO:0005524">
    <property type="term" value="F:ATP binding"/>
    <property type="evidence" value="ECO:0007669"/>
    <property type="project" value="UniProtKB-UniRule"/>
</dbReference>
<dbReference type="Pfam" id="PF07714">
    <property type="entry name" value="PK_Tyr_Ser-Thr"/>
    <property type="match status" value="1"/>
</dbReference>
<accession>A0AAD8H9H4</accession>
<dbReference type="EC" id="2.7.11.1" evidence="2"/>
<evidence type="ECO:0000256" key="3">
    <source>
        <dbReference type="ARBA" id="ARBA00022729"/>
    </source>
</evidence>
<dbReference type="GO" id="GO:0016020">
    <property type="term" value="C:membrane"/>
    <property type="evidence" value="ECO:0007669"/>
    <property type="project" value="UniProtKB-SubCell"/>
</dbReference>
<name>A0AAD8H9H4_9APIA</name>
<dbReference type="GO" id="GO:0030247">
    <property type="term" value="F:polysaccharide binding"/>
    <property type="evidence" value="ECO:0007669"/>
    <property type="project" value="InterPro"/>
</dbReference>
<keyword evidence="11" id="KW-0812">Transmembrane</keyword>
<evidence type="ECO:0000256" key="10">
    <source>
        <dbReference type="SAM" id="MobiDB-lite"/>
    </source>
</evidence>
<evidence type="ECO:0000256" key="12">
    <source>
        <dbReference type="SAM" id="SignalP"/>
    </source>
</evidence>
<feature type="compositionally biased region" description="Polar residues" evidence="10">
    <location>
        <begin position="568"/>
        <end position="577"/>
    </location>
</feature>
<feature type="chain" id="PRO_5041934742" description="non-specific serine/threonine protein kinase" evidence="12">
    <location>
        <begin position="30"/>
        <end position="577"/>
    </location>
</feature>
<evidence type="ECO:0000256" key="1">
    <source>
        <dbReference type="ARBA" id="ARBA00004167"/>
    </source>
</evidence>
<evidence type="ECO:0000256" key="4">
    <source>
        <dbReference type="ARBA" id="ARBA00022741"/>
    </source>
</evidence>
<dbReference type="InterPro" id="IPR011009">
    <property type="entry name" value="Kinase-like_dom_sf"/>
</dbReference>
<evidence type="ECO:0000256" key="8">
    <source>
        <dbReference type="ARBA" id="ARBA00048679"/>
    </source>
</evidence>